<name>A0A5B6VD98_9ROSI</name>
<dbReference type="CDD" id="cd09274">
    <property type="entry name" value="RNase_HI_RT_Ty3"/>
    <property type="match status" value="1"/>
</dbReference>
<evidence type="ECO:0000256" key="6">
    <source>
        <dbReference type="ARBA" id="ARBA00022918"/>
    </source>
</evidence>
<evidence type="ECO:0000256" key="3">
    <source>
        <dbReference type="ARBA" id="ARBA00022722"/>
    </source>
</evidence>
<keyword evidence="3" id="KW-0540">Nuclease</keyword>
<evidence type="ECO:0000256" key="2">
    <source>
        <dbReference type="ARBA" id="ARBA00022695"/>
    </source>
</evidence>
<dbReference type="Pfam" id="PF17917">
    <property type="entry name" value="RT_RNaseH"/>
    <property type="match status" value="1"/>
</dbReference>
<evidence type="ECO:0000259" key="7">
    <source>
        <dbReference type="Pfam" id="PF17917"/>
    </source>
</evidence>
<evidence type="ECO:0000313" key="8">
    <source>
        <dbReference type="EMBL" id="KAA3467103.1"/>
    </source>
</evidence>
<keyword evidence="4" id="KW-0255">Endonuclease</keyword>
<gene>
    <name evidence="8" type="ORF">EPI10_002145</name>
</gene>
<proteinExistence type="predicted"/>
<keyword evidence="6" id="KW-0695">RNA-directed DNA polymerase</keyword>
<comment type="caution">
    <text evidence="8">The sequence shown here is derived from an EMBL/GenBank/DDBJ whole genome shotgun (WGS) entry which is preliminary data.</text>
</comment>
<feature type="domain" description="Reverse transcriptase RNase H-like" evidence="7">
    <location>
        <begin position="117"/>
        <end position="211"/>
    </location>
</feature>
<dbReference type="GO" id="GO:0016787">
    <property type="term" value="F:hydrolase activity"/>
    <property type="evidence" value="ECO:0007669"/>
    <property type="project" value="UniProtKB-KW"/>
</dbReference>
<reference evidence="9" key="1">
    <citation type="journal article" date="2019" name="Plant Biotechnol. J.">
        <title>Genome sequencing of the Australian wild diploid species Gossypium australe highlights disease resistance and delayed gland morphogenesis.</title>
        <authorList>
            <person name="Cai Y."/>
            <person name="Cai X."/>
            <person name="Wang Q."/>
            <person name="Wang P."/>
            <person name="Zhang Y."/>
            <person name="Cai C."/>
            <person name="Xu Y."/>
            <person name="Wang K."/>
            <person name="Zhou Z."/>
            <person name="Wang C."/>
            <person name="Geng S."/>
            <person name="Li B."/>
            <person name="Dong Q."/>
            <person name="Hou Y."/>
            <person name="Wang H."/>
            <person name="Ai P."/>
            <person name="Liu Z."/>
            <person name="Yi F."/>
            <person name="Sun M."/>
            <person name="An G."/>
            <person name="Cheng J."/>
            <person name="Zhang Y."/>
            <person name="Shi Q."/>
            <person name="Xie Y."/>
            <person name="Shi X."/>
            <person name="Chang Y."/>
            <person name="Huang F."/>
            <person name="Chen Y."/>
            <person name="Hong S."/>
            <person name="Mi L."/>
            <person name="Sun Q."/>
            <person name="Zhang L."/>
            <person name="Zhou B."/>
            <person name="Peng R."/>
            <person name="Zhang X."/>
            <person name="Liu F."/>
        </authorList>
    </citation>
    <scope>NUCLEOTIDE SEQUENCE [LARGE SCALE GENOMIC DNA]</scope>
    <source>
        <strain evidence="9">cv. PA1801</strain>
    </source>
</reference>
<dbReference type="SUPFAM" id="SSF56672">
    <property type="entry name" value="DNA/RNA polymerases"/>
    <property type="match status" value="1"/>
</dbReference>
<protein>
    <submittedName>
        <fullName evidence="8">Pol protein</fullName>
    </submittedName>
</protein>
<keyword evidence="2" id="KW-0548">Nucleotidyltransferase</keyword>
<dbReference type="GO" id="GO:0003964">
    <property type="term" value="F:RNA-directed DNA polymerase activity"/>
    <property type="evidence" value="ECO:0007669"/>
    <property type="project" value="UniProtKB-KW"/>
</dbReference>
<dbReference type="InterPro" id="IPR043502">
    <property type="entry name" value="DNA/RNA_pol_sf"/>
</dbReference>
<keyword evidence="1" id="KW-0808">Transferase</keyword>
<dbReference type="InterPro" id="IPR041373">
    <property type="entry name" value="RT_RNaseH"/>
</dbReference>
<dbReference type="InterPro" id="IPR043128">
    <property type="entry name" value="Rev_trsase/Diguanyl_cyclase"/>
</dbReference>
<evidence type="ECO:0000313" key="9">
    <source>
        <dbReference type="Proteomes" id="UP000325315"/>
    </source>
</evidence>
<evidence type="ECO:0000256" key="4">
    <source>
        <dbReference type="ARBA" id="ARBA00022759"/>
    </source>
</evidence>
<dbReference type="GO" id="GO:0004519">
    <property type="term" value="F:endonuclease activity"/>
    <property type="evidence" value="ECO:0007669"/>
    <property type="project" value="UniProtKB-KW"/>
</dbReference>
<keyword evidence="5" id="KW-0378">Hydrolase</keyword>
<dbReference type="PANTHER" id="PTHR34072">
    <property type="entry name" value="ENZYMATIC POLYPROTEIN-RELATED"/>
    <property type="match status" value="1"/>
</dbReference>
<dbReference type="AlphaFoldDB" id="A0A5B6VD98"/>
<accession>A0A5B6VD98</accession>
<dbReference type="OrthoDB" id="1938451at2759"/>
<evidence type="ECO:0000256" key="1">
    <source>
        <dbReference type="ARBA" id="ARBA00022679"/>
    </source>
</evidence>
<organism evidence="8 9">
    <name type="scientific">Gossypium australe</name>
    <dbReference type="NCBI Taxonomy" id="47621"/>
    <lineage>
        <taxon>Eukaryota</taxon>
        <taxon>Viridiplantae</taxon>
        <taxon>Streptophyta</taxon>
        <taxon>Embryophyta</taxon>
        <taxon>Tracheophyta</taxon>
        <taxon>Spermatophyta</taxon>
        <taxon>Magnoliopsida</taxon>
        <taxon>eudicotyledons</taxon>
        <taxon>Gunneridae</taxon>
        <taxon>Pentapetalae</taxon>
        <taxon>rosids</taxon>
        <taxon>malvids</taxon>
        <taxon>Malvales</taxon>
        <taxon>Malvaceae</taxon>
        <taxon>Malvoideae</taxon>
        <taxon>Gossypium</taxon>
    </lineage>
</organism>
<dbReference type="PANTHER" id="PTHR34072:SF52">
    <property type="entry name" value="RIBONUCLEASE H"/>
    <property type="match status" value="1"/>
</dbReference>
<evidence type="ECO:0000256" key="5">
    <source>
        <dbReference type="ARBA" id="ARBA00022801"/>
    </source>
</evidence>
<keyword evidence="9" id="KW-1185">Reference proteome</keyword>
<dbReference type="Proteomes" id="UP000325315">
    <property type="component" value="Unassembled WGS sequence"/>
</dbReference>
<dbReference type="EMBL" id="SMMG02000007">
    <property type="protein sequence ID" value="KAA3467103.1"/>
    <property type="molecule type" value="Genomic_DNA"/>
</dbReference>
<sequence length="270" mass="31597">MVVFIDDILIYSKTESEHDEHLRILLHTLYEKACCNYERDPSRSHKNRSCSLVEIAENVLELRSFLGLASYYRRLFEGFSLIAAPLIKLLRKNAPFSSFQKLKSVLTQAPILVQPKLSREFLVFRDASHVSLGCVLMQYGKVVAYLKTHEGNYPTHDLKLAAVVFPMKIWRHYLYGERCIIYTDHKSLKYMLIQNELILRQRKWVELLKDYDCTIEYHLGKANVVVDALSCKAITELRAMFARLRLFEDEIFWLNCKLSHLGSIRFKLNS</sequence>
<dbReference type="Gene3D" id="3.30.70.270">
    <property type="match status" value="2"/>
</dbReference>